<evidence type="ECO:0000256" key="1">
    <source>
        <dbReference type="SAM" id="MobiDB-lite"/>
    </source>
</evidence>
<evidence type="ECO:0000313" key="4">
    <source>
        <dbReference type="WBParaSite" id="SBAD_0001177901-mRNA-1"/>
    </source>
</evidence>
<evidence type="ECO:0000313" key="2">
    <source>
        <dbReference type="EMBL" id="VDP39681.1"/>
    </source>
</evidence>
<keyword evidence="3" id="KW-1185">Reference proteome</keyword>
<dbReference type="WBParaSite" id="SBAD_0001177901-mRNA-1">
    <property type="protein sequence ID" value="SBAD_0001177901-mRNA-1"/>
    <property type="gene ID" value="SBAD_0001177901"/>
</dbReference>
<gene>
    <name evidence="2" type="ORF">SBAD_LOCUS11393</name>
</gene>
<dbReference type="AlphaFoldDB" id="A0A183J695"/>
<protein>
    <submittedName>
        <fullName evidence="4">SH2 domain-containing protein</fullName>
    </submittedName>
</protein>
<feature type="compositionally biased region" description="Low complexity" evidence="1">
    <location>
        <begin position="338"/>
        <end position="347"/>
    </location>
</feature>
<reference evidence="2 3" key="2">
    <citation type="submission" date="2018-11" db="EMBL/GenBank/DDBJ databases">
        <authorList>
            <consortium name="Pathogen Informatics"/>
        </authorList>
    </citation>
    <scope>NUCLEOTIDE SEQUENCE [LARGE SCALE GENOMIC DNA]</scope>
</reference>
<organism evidence="4">
    <name type="scientific">Soboliphyme baturini</name>
    <dbReference type="NCBI Taxonomy" id="241478"/>
    <lineage>
        <taxon>Eukaryota</taxon>
        <taxon>Metazoa</taxon>
        <taxon>Ecdysozoa</taxon>
        <taxon>Nematoda</taxon>
        <taxon>Enoplea</taxon>
        <taxon>Dorylaimia</taxon>
        <taxon>Dioctophymatida</taxon>
        <taxon>Dioctophymatoidea</taxon>
        <taxon>Soboliphymatidae</taxon>
        <taxon>Soboliphyme</taxon>
    </lineage>
</organism>
<feature type="region of interest" description="Disordered" evidence="1">
    <location>
        <begin position="449"/>
        <end position="470"/>
    </location>
</feature>
<feature type="region of interest" description="Disordered" evidence="1">
    <location>
        <begin position="169"/>
        <end position="200"/>
    </location>
</feature>
<feature type="region of interest" description="Disordered" evidence="1">
    <location>
        <begin position="328"/>
        <end position="347"/>
    </location>
</feature>
<reference evidence="4" key="1">
    <citation type="submission" date="2016-06" db="UniProtKB">
        <authorList>
            <consortium name="WormBaseParasite"/>
        </authorList>
    </citation>
    <scope>IDENTIFICATION</scope>
</reference>
<feature type="region of interest" description="Disordered" evidence="1">
    <location>
        <begin position="391"/>
        <end position="410"/>
    </location>
</feature>
<accession>A0A183J695</accession>
<dbReference type="Proteomes" id="UP000270296">
    <property type="component" value="Unassembled WGS sequence"/>
</dbReference>
<sequence>MIGVKSSHYMQENPLPDLLCTDYILSGGGGLAVDDKKSNMSASLSPTYFDEAADCDKNHSTNNRSGVTSGQLYKEKGVEMSDDATCNFRSAKALFEKLERQNRTDRSSGAKGTFDDELSNIAHSKVSKTVQAFPIRSGLAASSSAVDGAADGKKTSNFPVRTVAYLTPKTPPPSSVQNVASFASPPMPPPKPRNSSLTDDASDDMCYLDMATKLRSTTASHHNVMSPPSSHIFSAVEKLNQIYSETPTPASSASEGLLRQEGYEATASSLSEGNNFSNDASIAELTKEFNKVVSQIESANSQNATDREDRFMVSSPKSYVADREAKALNDGYDDSNGSPSAASVDTSSSSFFAIRQSPCVVRRSFLTSPVTDRDGSVGVGLLSNKNAVSCDRFPPESSSSSSSLELSSTRRPFMTPSCSLEQLAFCRQQPNPPTRPSCLLTDTSPCSQSSPISSSSTTGSSSTTSTAIITSPTPRTYEPYWRHHAWYSRRYGLDSLSRFTSTTLPVSGVQSSSVTATTSSITHEENRPQVTSTEAIGVATNAAKVAADDFRHLNKAVDDGGQVKRFEESSSPMLPTTSSLELGYVRFALSRHSFKSL</sequence>
<proteinExistence type="predicted"/>
<name>A0A183J695_9BILA</name>
<dbReference type="EMBL" id="UZAM01015579">
    <property type="protein sequence ID" value="VDP39681.1"/>
    <property type="molecule type" value="Genomic_DNA"/>
</dbReference>
<feature type="compositionally biased region" description="Low complexity" evidence="1">
    <location>
        <begin position="396"/>
        <end position="407"/>
    </location>
</feature>
<evidence type="ECO:0000313" key="3">
    <source>
        <dbReference type="Proteomes" id="UP000270296"/>
    </source>
</evidence>